<dbReference type="PROSITE" id="PS51186">
    <property type="entry name" value="GNAT"/>
    <property type="match status" value="1"/>
</dbReference>
<evidence type="ECO:0000259" key="3">
    <source>
        <dbReference type="PROSITE" id="PS51186"/>
    </source>
</evidence>
<evidence type="ECO:0000313" key="4">
    <source>
        <dbReference type="EMBL" id="SEW28083.1"/>
    </source>
</evidence>
<evidence type="ECO:0000256" key="1">
    <source>
        <dbReference type="ARBA" id="ARBA00022679"/>
    </source>
</evidence>
<proteinExistence type="predicted"/>
<sequence length="139" mass="15126">MTPDALAKTHAVCFPPTLAWDAARFQTYLARDTTVITGSADSFVLGTLLLDEAEILTIATNPMQRQRGLARAALRDFTDRCAKRGAAKVFLEVAADNAPAIALYVSAGFAQVGLRQKYYQRADGTHCDALVLQLDLPQR</sequence>
<dbReference type="STRING" id="364200.SAMN04488515_2003"/>
<dbReference type="CDD" id="cd04301">
    <property type="entry name" value="NAT_SF"/>
    <property type="match status" value="1"/>
</dbReference>
<dbReference type="EMBL" id="FOIZ01000001">
    <property type="protein sequence ID" value="SEW28083.1"/>
    <property type="molecule type" value="Genomic_DNA"/>
</dbReference>
<evidence type="ECO:0000313" key="5">
    <source>
        <dbReference type="Proteomes" id="UP000199167"/>
    </source>
</evidence>
<keyword evidence="2" id="KW-0012">Acyltransferase</keyword>
<dbReference type="PANTHER" id="PTHR43420:SF44">
    <property type="entry name" value="ACETYLTRANSFERASE YPEA"/>
    <property type="match status" value="1"/>
</dbReference>
<dbReference type="InterPro" id="IPR016181">
    <property type="entry name" value="Acyl_CoA_acyltransferase"/>
</dbReference>
<dbReference type="RefSeq" id="WP_165611814.1">
    <property type="nucleotide sequence ID" value="NZ_FOIZ01000001.1"/>
</dbReference>
<reference evidence="4 5" key="1">
    <citation type="submission" date="2016-10" db="EMBL/GenBank/DDBJ databases">
        <authorList>
            <person name="de Groot N.N."/>
        </authorList>
    </citation>
    <scope>NUCLEOTIDE SEQUENCE [LARGE SCALE GENOMIC DNA]</scope>
    <source>
        <strain evidence="4 5">DSM 17925</strain>
    </source>
</reference>
<dbReference type="Pfam" id="PF00583">
    <property type="entry name" value="Acetyltransf_1"/>
    <property type="match status" value="1"/>
</dbReference>
<dbReference type="SUPFAM" id="SSF55729">
    <property type="entry name" value="Acyl-CoA N-acyltransferases (Nat)"/>
    <property type="match status" value="1"/>
</dbReference>
<feature type="domain" description="N-acetyltransferase" evidence="3">
    <location>
        <begin position="1"/>
        <end position="137"/>
    </location>
</feature>
<dbReference type="Proteomes" id="UP000199167">
    <property type="component" value="Unassembled WGS sequence"/>
</dbReference>
<dbReference type="Gene3D" id="3.40.630.30">
    <property type="match status" value="1"/>
</dbReference>
<dbReference type="GO" id="GO:0016747">
    <property type="term" value="F:acyltransferase activity, transferring groups other than amino-acyl groups"/>
    <property type="evidence" value="ECO:0007669"/>
    <property type="project" value="InterPro"/>
</dbReference>
<protein>
    <submittedName>
        <fullName evidence="4">Ribosomal-protein-alanine N-acetyltransferase</fullName>
    </submittedName>
</protein>
<keyword evidence="5" id="KW-1185">Reference proteome</keyword>
<dbReference type="InterPro" id="IPR050680">
    <property type="entry name" value="YpeA/RimI_acetyltransf"/>
</dbReference>
<dbReference type="AlphaFoldDB" id="A0A1I0QLB4"/>
<evidence type="ECO:0000256" key="2">
    <source>
        <dbReference type="ARBA" id="ARBA00023315"/>
    </source>
</evidence>
<dbReference type="PANTHER" id="PTHR43420">
    <property type="entry name" value="ACETYLTRANSFERASE"/>
    <property type="match status" value="1"/>
</dbReference>
<dbReference type="InterPro" id="IPR000182">
    <property type="entry name" value="GNAT_dom"/>
</dbReference>
<organism evidence="4 5">
    <name type="scientific">Cognatiyoonia koreensis</name>
    <dbReference type="NCBI Taxonomy" id="364200"/>
    <lineage>
        <taxon>Bacteria</taxon>
        <taxon>Pseudomonadati</taxon>
        <taxon>Pseudomonadota</taxon>
        <taxon>Alphaproteobacteria</taxon>
        <taxon>Rhodobacterales</taxon>
        <taxon>Paracoccaceae</taxon>
        <taxon>Cognatiyoonia</taxon>
    </lineage>
</organism>
<gene>
    <name evidence="4" type="ORF">SAMN04488515_2003</name>
</gene>
<keyword evidence="1 4" id="KW-0808">Transferase</keyword>
<accession>A0A1I0QLB4</accession>
<name>A0A1I0QLB4_9RHOB</name>